<reference evidence="4" key="1">
    <citation type="journal article" date="2020" name="mSystems">
        <title>Genome- and Community-Level Interaction Insights into Carbon Utilization and Element Cycling Functions of Hydrothermarchaeota in Hydrothermal Sediment.</title>
        <authorList>
            <person name="Zhou Z."/>
            <person name="Liu Y."/>
            <person name="Xu W."/>
            <person name="Pan J."/>
            <person name="Luo Z.H."/>
            <person name="Li M."/>
        </authorList>
    </citation>
    <scope>NUCLEOTIDE SEQUENCE [LARGE SCALE GENOMIC DNA]</scope>
    <source>
        <strain evidence="4">HyVt-535</strain>
    </source>
</reference>
<dbReference type="Proteomes" id="UP000886100">
    <property type="component" value="Unassembled WGS sequence"/>
</dbReference>
<evidence type="ECO:0000313" key="4">
    <source>
        <dbReference type="EMBL" id="HHH13314.1"/>
    </source>
</evidence>
<dbReference type="CDD" id="cd04301">
    <property type="entry name" value="NAT_SF"/>
    <property type="match status" value="1"/>
</dbReference>
<name>A0A7C5IYK1_9GAMM</name>
<feature type="domain" description="N-acetyltransferase" evidence="3">
    <location>
        <begin position="1"/>
        <end position="130"/>
    </location>
</feature>
<dbReference type="PANTHER" id="PTHR43420">
    <property type="entry name" value="ACETYLTRANSFERASE"/>
    <property type="match status" value="1"/>
</dbReference>
<proteinExistence type="predicted"/>
<organism evidence="4">
    <name type="scientific">Thiolapillus brandeum</name>
    <dbReference type="NCBI Taxonomy" id="1076588"/>
    <lineage>
        <taxon>Bacteria</taxon>
        <taxon>Pseudomonadati</taxon>
        <taxon>Pseudomonadota</taxon>
        <taxon>Gammaproteobacteria</taxon>
        <taxon>Chromatiales</taxon>
        <taxon>Sedimenticolaceae</taxon>
        <taxon>Thiolapillus</taxon>
    </lineage>
</organism>
<dbReference type="InterPro" id="IPR050680">
    <property type="entry name" value="YpeA/RimI_acetyltransf"/>
</dbReference>
<comment type="caution">
    <text evidence="4">The sequence shown here is derived from an EMBL/GenBank/DDBJ whole genome shotgun (WGS) entry which is preliminary data.</text>
</comment>
<dbReference type="InterPro" id="IPR000182">
    <property type="entry name" value="GNAT_dom"/>
</dbReference>
<dbReference type="GO" id="GO:0016747">
    <property type="term" value="F:acyltransferase activity, transferring groups other than amino-acyl groups"/>
    <property type="evidence" value="ECO:0007669"/>
    <property type="project" value="InterPro"/>
</dbReference>
<evidence type="ECO:0000256" key="2">
    <source>
        <dbReference type="ARBA" id="ARBA00023315"/>
    </source>
</evidence>
<keyword evidence="1" id="KW-0808">Transferase</keyword>
<gene>
    <name evidence="4" type="ORF">ENJ98_03675</name>
</gene>
<dbReference type="Pfam" id="PF00583">
    <property type="entry name" value="Acetyltransf_1"/>
    <property type="match status" value="1"/>
</dbReference>
<dbReference type="PROSITE" id="PS51186">
    <property type="entry name" value="GNAT"/>
    <property type="match status" value="1"/>
</dbReference>
<protein>
    <submittedName>
        <fullName evidence="4">GNAT family N-acetyltransferase</fullName>
    </submittedName>
</protein>
<accession>A0A7C5IYK1</accession>
<evidence type="ECO:0000259" key="3">
    <source>
        <dbReference type="PROSITE" id="PS51186"/>
    </source>
</evidence>
<dbReference type="SUPFAM" id="SSF55729">
    <property type="entry name" value="Acyl-CoA N-acyltransferases (Nat)"/>
    <property type="match status" value="1"/>
</dbReference>
<dbReference type="EMBL" id="DROM01000225">
    <property type="protein sequence ID" value="HHH13314.1"/>
    <property type="molecule type" value="Genomic_DNA"/>
</dbReference>
<sequence length="130" mass="14214">MGGGRPLQGETREQLVRRLAEIPGAFSILAFVDNRPAGLANCFAGFSTFACRPLVNVHDLMVSAPFRGKGLAGRILAKVEEIARQRGCCKVTLEVLEGNEAAQHAYRRAGFAPYELDPAQGRALFWEKKL</sequence>
<keyword evidence="2" id="KW-0012">Acyltransferase</keyword>
<dbReference type="AlphaFoldDB" id="A0A7C5IYK1"/>
<dbReference type="Gene3D" id="3.40.630.30">
    <property type="match status" value="1"/>
</dbReference>
<dbReference type="InterPro" id="IPR016181">
    <property type="entry name" value="Acyl_CoA_acyltransferase"/>
</dbReference>
<evidence type="ECO:0000256" key="1">
    <source>
        <dbReference type="ARBA" id="ARBA00022679"/>
    </source>
</evidence>